<dbReference type="InterPro" id="IPR008972">
    <property type="entry name" value="Cupredoxin"/>
</dbReference>
<feature type="domain" description="Plastocyanin-like" evidence="3">
    <location>
        <begin position="240"/>
        <end position="320"/>
    </location>
</feature>
<dbReference type="GO" id="GO:0005507">
    <property type="term" value="F:copper ion binding"/>
    <property type="evidence" value="ECO:0007669"/>
    <property type="project" value="InterPro"/>
</dbReference>
<feature type="domain" description="Plastocyanin-like" evidence="4">
    <location>
        <begin position="418"/>
        <end position="540"/>
    </location>
</feature>
<reference evidence="6" key="1">
    <citation type="submission" date="2016-10" db="EMBL/GenBank/DDBJ databases">
        <authorList>
            <person name="de Groot N.N."/>
        </authorList>
    </citation>
    <scope>NUCLEOTIDE SEQUENCE</scope>
</reference>
<evidence type="ECO:0000256" key="1">
    <source>
        <dbReference type="ARBA" id="ARBA00022723"/>
    </source>
</evidence>
<dbReference type="PANTHER" id="PTHR48267">
    <property type="entry name" value="CUPREDOXIN SUPERFAMILY PROTEIN"/>
    <property type="match status" value="1"/>
</dbReference>
<dbReference type="PANTHER" id="PTHR48267:SF1">
    <property type="entry name" value="BILIRUBIN OXIDASE"/>
    <property type="match status" value="1"/>
</dbReference>
<dbReference type="Pfam" id="PF07732">
    <property type="entry name" value="Cu-oxidase_3"/>
    <property type="match status" value="1"/>
</dbReference>
<keyword evidence="2" id="KW-0560">Oxidoreductase</keyword>
<feature type="domain" description="Plastocyanin-like" evidence="5">
    <location>
        <begin position="84"/>
        <end position="191"/>
    </location>
</feature>
<dbReference type="CDD" id="cd13890">
    <property type="entry name" value="CuRO_3_CueO_FtsP"/>
    <property type="match status" value="1"/>
</dbReference>
<dbReference type="InterPro" id="IPR045087">
    <property type="entry name" value="Cu-oxidase_fam"/>
</dbReference>
<dbReference type="InterPro" id="IPR033138">
    <property type="entry name" value="Cu_oxidase_CS"/>
</dbReference>
<dbReference type="Pfam" id="PF00394">
    <property type="entry name" value="Cu-oxidase"/>
    <property type="match status" value="1"/>
</dbReference>
<protein>
    <submittedName>
        <fullName evidence="6">Multicopper oxidase</fullName>
    </submittedName>
</protein>
<name>A0A1W1CQ36_9ZZZZ</name>
<proteinExistence type="predicted"/>
<evidence type="ECO:0000313" key="6">
    <source>
        <dbReference type="EMBL" id="SFV67807.1"/>
    </source>
</evidence>
<dbReference type="AlphaFoldDB" id="A0A1W1CQ36"/>
<dbReference type="InterPro" id="IPR011706">
    <property type="entry name" value="Cu-oxidase_C"/>
</dbReference>
<dbReference type="PROSITE" id="PS51257">
    <property type="entry name" value="PROKAR_LIPOPROTEIN"/>
    <property type="match status" value="1"/>
</dbReference>
<dbReference type="InterPro" id="IPR001117">
    <property type="entry name" value="Cu-oxidase_2nd"/>
</dbReference>
<sequence length="548" mass="60458">MLHKNRKRFKVLGLSLITIGLLSGCGSSDNTASSGNYKAFLVQTSLPSLRLLPVLSDEDANPNDNKSTYTLTANKNVDVAIETPNGNWVTPMWRYNNNTLPVIIKANRGENMSLKFKNKLSSDSTIHWHGFKIPADMDGGPDFPIAPNRTKLYSFTMDQPASSLWFHPHPDMQTGKQVYMGLAGVFILEDEISKGLEASNQLPSGDRDITLLVQDRRFANEANGKRELLYMNQEMDMDGMLGDKVLVNGSESPKLEVGTAKYRLRLYNVSNAKNYDFAFTDGRKFTIVGTDGGLLAKPVTVNHIFMGAAERVEIIADFSKDSVGSTVGLVSKAFEDDTMDMGATDTGGMDNMDNMDTNPSTNMSGRTTNGTAVNIMRFDVTKNIDDPTTIYTALPAHAEIHTRFTADNADNKGNERQFNMTMNMNGSMGVMSFVINGKAFDANRVDEFVGANSTEIWNITNNSPMAHPFHAHAIQWQILSRNGVKASGTDLGWKDTFLVKANESVKIIGKFEPVNQGDYMYHCHILEHEDAGMMGYFRVGGSGNVNKK</sequence>
<dbReference type="PROSITE" id="PS00079">
    <property type="entry name" value="MULTICOPPER_OXIDASE1"/>
    <property type="match status" value="1"/>
</dbReference>
<dbReference type="InterPro" id="IPR002355">
    <property type="entry name" value="Cu_oxidase_Cu_BS"/>
</dbReference>
<keyword evidence="1" id="KW-0479">Metal-binding</keyword>
<evidence type="ECO:0000259" key="4">
    <source>
        <dbReference type="Pfam" id="PF07731"/>
    </source>
</evidence>
<dbReference type="Gene3D" id="2.60.40.420">
    <property type="entry name" value="Cupredoxins - blue copper proteins"/>
    <property type="match status" value="3"/>
</dbReference>
<accession>A0A1W1CQ36</accession>
<evidence type="ECO:0000259" key="5">
    <source>
        <dbReference type="Pfam" id="PF07732"/>
    </source>
</evidence>
<evidence type="ECO:0000259" key="3">
    <source>
        <dbReference type="Pfam" id="PF00394"/>
    </source>
</evidence>
<dbReference type="GO" id="GO:0016491">
    <property type="term" value="F:oxidoreductase activity"/>
    <property type="evidence" value="ECO:0007669"/>
    <property type="project" value="UniProtKB-KW"/>
</dbReference>
<dbReference type="SUPFAM" id="SSF49503">
    <property type="entry name" value="Cupredoxins"/>
    <property type="match status" value="3"/>
</dbReference>
<evidence type="ECO:0000256" key="2">
    <source>
        <dbReference type="ARBA" id="ARBA00023002"/>
    </source>
</evidence>
<dbReference type="PROSITE" id="PS00080">
    <property type="entry name" value="MULTICOPPER_OXIDASE2"/>
    <property type="match status" value="1"/>
</dbReference>
<dbReference type="Pfam" id="PF07731">
    <property type="entry name" value="Cu-oxidase_2"/>
    <property type="match status" value="1"/>
</dbReference>
<dbReference type="EMBL" id="FPHM01000112">
    <property type="protein sequence ID" value="SFV67807.1"/>
    <property type="molecule type" value="Genomic_DNA"/>
</dbReference>
<dbReference type="InterPro" id="IPR011707">
    <property type="entry name" value="Cu-oxidase-like_N"/>
</dbReference>
<organism evidence="6">
    <name type="scientific">hydrothermal vent metagenome</name>
    <dbReference type="NCBI Taxonomy" id="652676"/>
    <lineage>
        <taxon>unclassified sequences</taxon>
        <taxon>metagenomes</taxon>
        <taxon>ecological metagenomes</taxon>
    </lineage>
</organism>
<gene>
    <name evidence="6" type="ORF">MNB_SV-13-1569</name>
</gene>